<evidence type="ECO:0000313" key="2">
    <source>
        <dbReference type="Proteomes" id="UP001472866"/>
    </source>
</evidence>
<dbReference type="Proteomes" id="UP001472866">
    <property type="component" value="Chromosome 09"/>
</dbReference>
<accession>A0AAX4PET5</accession>
<gene>
    <name evidence="1" type="ORF">HKI87_09g58160</name>
</gene>
<protein>
    <submittedName>
        <fullName evidence="1">Uncharacterized protein</fullName>
    </submittedName>
</protein>
<organism evidence="1 2">
    <name type="scientific">Chloropicon roscoffensis</name>
    <dbReference type="NCBI Taxonomy" id="1461544"/>
    <lineage>
        <taxon>Eukaryota</taxon>
        <taxon>Viridiplantae</taxon>
        <taxon>Chlorophyta</taxon>
        <taxon>Chloropicophyceae</taxon>
        <taxon>Chloropicales</taxon>
        <taxon>Chloropicaceae</taxon>
        <taxon>Chloropicon</taxon>
    </lineage>
</organism>
<evidence type="ECO:0000313" key="1">
    <source>
        <dbReference type="EMBL" id="WZN64261.1"/>
    </source>
</evidence>
<dbReference type="AlphaFoldDB" id="A0AAX4PET5"/>
<keyword evidence="2" id="KW-1185">Reference proteome</keyword>
<dbReference type="EMBL" id="CP151509">
    <property type="protein sequence ID" value="WZN64261.1"/>
    <property type="molecule type" value="Genomic_DNA"/>
</dbReference>
<name>A0AAX4PET5_9CHLO</name>
<reference evidence="1 2" key="1">
    <citation type="submission" date="2024-03" db="EMBL/GenBank/DDBJ databases">
        <title>Complete genome sequence of the green alga Chloropicon roscoffensis RCC1871.</title>
        <authorList>
            <person name="Lemieux C."/>
            <person name="Pombert J.-F."/>
            <person name="Otis C."/>
            <person name="Turmel M."/>
        </authorList>
    </citation>
    <scope>NUCLEOTIDE SEQUENCE [LARGE SCALE GENOMIC DNA]</scope>
    <source>
        <strain evidence="1 2">RCC1871</strain>
    </source>
</reference>
<proteinExistence type="predicted"/>
<sequence>MGPRPVPPAASAASARSAASLVVKRSGVVDKKAKFSVAAGKRAAAAATTMAFSTLPAGPSSSGDPQTYFSPVKGGNLQTLDMLAALTATPVRAKLDQDPSGAASPSKDALMSPLSFPSQCKRRRTAAAMAANAATVYAQQQHHHLGLLIPNAVWAGGAQLGVPGAAAAGFQAPPGAAGNMATLFPQMAATAMAAGAAAAAAEAQHQQDQQQEPAPPLFGETLRALPALVGEQEEGSTKWLDLLVADIKGRLAALKRSKTRIAKVQERQANELLRDMQIKIEEELMSLQRWLKQVKEMKSVGSTQALVSTAIKLSCPAFK</sequence>